<evidence type="ECO:0000256" key="10">
    <source>
        <dbReference type="HAMAP-Rule" id="MF_00442"/>
    </source>
</evidence>
<evidence type="ECO:0000259" key="13">
    <source>
        <dbReference type="PROSITE" id="PS51194"/>
    </source>
</evidence>
<comment type="catalytic activity">
    <reaction evidence="10">
        <text>ATP + H2O = ADP + phosphate + H(+)</text>
        <dbReference type="Rhea" id="RHEA:13065"/>
        <dbReference type="ChEBI" id="CHEBI:15377"/>
        <dbReference type="ChEBI" id="CHEBI:15378"/>
        <dbReference type="ChEBI" id="CHEBI:30616"/>
        <dbReference type="ChEBI" id="CHEBI:43474"/>
        <dbReference type="ChEBI" id="CHEBI:456216"/>
        <dbReference type="EC" id="5.6.2.4"/>
    </reaction>
</comment>
<dbReference type="Pfam" id="PF21280">
    <property type="entry name" value="Helicase_dom4_arc"/>
    <property type="match status" value="1"/>
</dbReference>
<keyword evidence="2 10" id="KW-0227">DNA damage</keyword>
<dbReference type="GO" id="GO:0005524">
    <property type="term" value="F:ATP binding"/>
    <property type="evidence" value="ECO:0007669"/>
    <property type="project" value="UniProtKB-UniRule"/>
</dbReference>
<keyword evidence="6 10" id="KW-0238">DNA-binding</keyword>
<gene>
    <name evidence="10" type="primary">hel308</name>
    <name evidence="14" type="ORF">DSAG12_01981</name>
</gene>
<dbReference type="PROSITE" id="PS51192">
    <property type="entry name" value="HELICASE_ATP_BIND_1"/>
    <property type="match status" value="1"/>
</dbReference>
<reference evidence="14 15" key="1">
    <citation type="journal article" date="2020" name="Nature">
        <title>Isolation of an archaeon at the prokaryote-eukaryote interface.</title>
        <authorList>
            <person name="Imachi H."/>
            <person name="Nobu M.K."/>
            <person name="Nakahara N."/>
            <person name="Morono Y."/>
            <person name="Ogawara M."/>
            <person name="Takaki Y."/>
            <person name="Takano Y."/>
            <person name="Uematsu K."/>
            <person name="Ikuta T."/>
            <person name="Ito M."/>
            <person name="Matsui Y."/>
            <person name="Miyazaki M."/>
            <person name="Murata K."/>
            <person name="Saito Y."/>
            <person name="Sakai S."/>
            <person name="Song C."/>
            <person name="Tasumi E."/>
            <person name="Yamanaka Y."/>
            <person name="Yamaguchi T."/>
            <person name="Kamagata Y."/>
            <person name="Tamaki H."/>
            <person name="Takai K."/>
        </authorList>
    </citation>
    <scope>NUCLEOTIDE SEQUENCE [LARGE SCALE GENOMIC DNA]</scope>
    <source>
        <strain evidence="14 15">MK-D1</strain>
    </source>
</reference>
<feature type="compositionally biased region" description="Basic residues" evidence="11">
    <location>
        <begin position="821"/>
        <end position="834"/>
    </location>
</feature>
<keyword evidence="4 10" id="KW-0347">Helicase</keyword>
<dbReference type="InterPro" id="IPR036390">
    <property type="entry name" value="WH_DNA-bd_sf"/>
</dbReference>
<reference evidence="14 15" key="2">
    <citation type="journal article" date="2024" name="Int. J. Syst. Evol. Microbiol.">
        <title>Promethearchaeum syntrophicum gen. nov., sp. nov., an anaerobic, obligately syntrophic archaeon, the first isolate of the lineage 'Asgard' archaea, and proposal of the new archaeal phylum Promethearchaeota phyl. nov. and kingdom Promethearchaeati regn. nov.</title>
        <authorList>
            <person name="Imachi H."/>
            <person name="Nobu M.K."/>
            <person name="Kato S."/>
            <person name="Takaki Y."/>
            <person name="Miyazaki M."/>
            <person name="Miyata M."/>
            <person name="Ogawara M."/>
            <person name="Saito Y."/>
            <person name="Sakai S."/>
            <person name="Tahara Y.O."/>
            <person name="Takano Y."/>
            <person name="Tasumi E."/>
            <person name="Uematsu K."/>
            <person name="Yoshimura T."/>
            <person name="Itoh T."/>
            <person name="Ohkuma M."/>
            <person name="Takai K."/>
        </authorList>
    </citation>
    <scope>NUCLEOTIDE SEQUENCE [LARGE SCALE GENOMIC DNA]</scope>
    <source>
        <strain evidence="14 15">MK-D1</strain>
    </source>
</reference>
<dbReference type="Gene3D" id="1.10.3380.30">
    <property type="match status" value="1"/>
</dbReference>
<keyword evidence="8 10" id="KW-0413">Isomerase</keyword>
<evidence type="ECO:0000256" key="1">
    <source>
        <dbReference type="ARBA" id="ARBA00022741"/>
    </source>
</evidence>
<dbReference type="InterPro" id="IPR011545">
    <property type="entry name" value="DEAD/DEAH_box_helicase_dom"/>
</dbReference>
<dbReference type="SUPFAM" id="SSF46785">
    <property type="entry name" value="Winged helix' DNA-binding domain"/>
    <property type="match status" value="1"/>
</dbReference>
<comment type="similarity">
    <text evidence="10">Belongs to the helicase family. Hel308 subfamily.</text>
</comment>
<feature type="region of interest" description="Disordered" evidence="11">
    <location>
        <begin position="819"/>
        <end position="856"/>
    </location>
</feature>
<evidence type="ECO:0000259" key="12">
    <source>
        <dbReference type="PROSITE" id="PS51192"/>
    </source>
</evidence>
<dbReference type="GO" id="GO:0003677">
    <property type="term" value="F:DNA binding"/>
    <property type="evidence" value="ECO:0007669"/>
    <property type="project" value="UniProtKB-UniRule"/>
</dbReference>
<dbReference type="InterPro" id="IPR001650">
    <property type="entry name" value="Helicase_C-like"/>
</dbReference>
<dbReference type="Pfam" id="PF00270">
    <property type="entry name" value="DEAD"/>
    <property type="match status" value="1"/>
</dbReference>
<feature type="domain" description="Helicase ATP-binding" evidence="12">
    <location>
        <begin position="36"/>
        <end position="214"/>
    </location>
</feature>
<dbReference type="Gene3D" id="1.10.10.10">
    <property type="entry name" value="Winged helix-like DNA-binding domain superfamily/Winged helix DNA-binding domain"/>
    <property type="match status" value="1"/>
</dbReference>
<dbReference type="InterPro" id="IPR014001">
    <property type="entry name" value="Helicase_ATP-bd"/>
</dbReference>
<evidence type="ECO:0000256" key="6">
    <source>
        <dbReference type="ARBA" id="ARBA00023125"/>
    </source>
</evidence>
<dbReference type="PANTHER" id="PTHR47961">
    <property type="entry name" value="DNA POLYMERASE THETA, PUTATIVE (AFU_ORTHOLOGUE AFUA_1G05260)-RELATED"/>
    <property type="match status" value="1"/>
</dbReference>
<evidence type="ECO:0000256" key="5">
    <source>
        <dbReference type="ARBA" id="ARBA00022840"/>
    </source>
</evidence>
<dbReference type="Proteomes" id="UP000321408">
    <property type="component" value="Chromosome"/>
</dbReference>
<dbReference type="PANTHER" id="PTHR47961:SF10">
    <property type="entry name" value="ATP-DEPENDENT DNA HELICASE HEL308"/>
    <property type="match status" value="1"/>
</dbReference>
<dbReference type="SMART" id="SM00490">
    <property type="entry name" value="HELICc"/>
    <property type="match status" value="1"/>
</dbReference>
<dbReference type="Gene3D" id="1.10.150.20">
    <property type="entry name" value="5' to 3' exonuclease, C-terminal subdomain"/>
    <property type="match status" value="1"/>
</dbReference>
<keyword evidence="15" id="KW-1185">Reference proteome</keyword>
<evidence type="ECO:0000313" key="14">
    <source>
        <dbReference type="EMBL" id="QEE16152.1"/>
    </source>
</evidence>
<dbReference type="Gene3D" id="3.40.50.300">
    <property type="entry name" value="P-loop containing nucleotide triphosphate hydrolases"/>
    <property type="match status" value="2"/>
</dbReference>
<keyword evidence="3 10" id="KW-0378">Hydrolase</keyword>
<evidence type="ECO:0000256" key="9">
    <source>
        <dbReference type="ARBA" id="ARBA00034617"/>
    </source>
</evidence>
<dbReference type="InterPro" id="IPR022965">
    <property type="entry name" value="Helicase_Hel308"/>
</dbReference>
<dbReference type="InterPro" id="IPR048772">
    <property type="entry name" value="Hel308-like_dom4"/>
</dbReference>
<dbReference type="GO" id="GO:0016887">
    <property type="term" value="F:ATP hydrolysis activity"/>
    <property type="evidence" value="ECO:0007669"/>
    <property type="project" value="RHEA"/>
</dbReference>
<dbReference type="HAMAP" id="MF_00442">
    <property type="entry name" value="Helicase_Hel308"/>
    <property type="match status" value="1"/>
</dbReference>
<dbReference type="EC" id="5.6.2.4" evidence="10"/>
<accession>A0A5B9DAM7</accession>
<dbReference type="CDD" id="cd18795">
    <property type="entry name" value="SF2_C_Ski2"/>
    <property type="match status" value="1"/>
</dbReference>
<dbReference type="OrthoDB" id="371946at2157"/>
<protein>
    <recommendedName>
        <fullName evidence="10">ATP-dependent DNA helicase Hel308</fullName>
        <ecNumber evidence="10">5.6.2.4</ecNumber>
    </recommendedName>
    <alternativeName>
        <fullName evidence="10">DNA 3'-5' helicase Hel308</fullName>
    </alternativeName>
</protein>
<dbReference type="SUPFAM" id="SSF158702">
    <property type="entry name" value="Sec63 N-terminal domain-like"/>
    <property type="match status" value="1"/>
</dbReference>
<keyword evidence="1 10" id="KW-0547">Nucleotide-binding</keyword>
<keyword evidence="5 10" id="KW-0067">ATP-binding</keyword>
<comment type="subunit">
    <text evidence="10">Monomer.</text>
</comment>
<dbReference type="InterPro" id="IPR027417">
    <property type="entry name" value="P-loop_NTPase"/>
</dbReference>
<name>A0A5B9DAM7_9ARCH</name>
<evidence type="ECO:0000313" key="15">
    <source>
        <dbReference type="Proteomes" id="UP000321408"/>
    </source>
</evidence>
<evidence type="ECO:0000256" key="7">
    <source>
        <dbReference type="ARBA" id="ARBA00023204"/>
    </source>
</evidence>
<feature type="binding site" evidence="10">
    <location>
        <position position="32"/>
    </location>
    <ligand>
        <name>ATP</name>
        <dbReference type="ChEBI" id="CHEBI:30616"/>
    </ligand>
</feature>
<feature type="domain" description="Helicase C-terminal" evidence="13">
    <location>
        <begin position="248"/>
        <end position="452"/>
    </location>
</feature>
<dbReference type="Pfam" id="PF00271">
    <property type="entry name" value="Helicase_C"/>
    <property type="match status" value="1"/>
</dbReference>
<dbReference type="KEGG" id="psyt:DSAG12_01981"/>
<dbReference type="EMBL" id="CP042905">
    <property type="protein sequence ID" value="QEE16152.1"/>
    <property type="molecule type" value="Genomic_DNA"/>
</dbReference>
<organism evidence="14 15">
    <name type="scientific">Promethearchaeum syntrophicum</name>
    <dbReference type="NCBI Taxonomy" id="2594042"/>
    <lineage>
        <taxon>Archaea</taxon>
        <taxon>Promethearchaeati</taxon>
        <taxon>Promethearchaeota</taxon>
        <taxon>Promethearchaeia</taxon>
        <taxon>Promethearchaeales</taxon>
        <taxon>Promethearchaeaceae</taxon>
        <taxon>Promethearchaeum</taxon>
    </lineage>
</organism>
<sequence>MNEIEENYSQFLHTKIINLLKKRKITQFYPPQWEAIKPGLEGNNLVVSIPTASGKTLIAEIIALQKFLKASEESKNEPKKRKKILYLCPLKALANEKHKEFKKSWGDLGIRVGISTSDVDQSDFRVFFNDLIILTNEKADSLIRLNPKLIENIQMVICDEIHLINDDSRGITLEFLLTRLMTLNPNIQIVGLSATIKNANELAEWLKAKLITSDWRPVKLKEGFYLKNKIEFKDGSIRKVPYLPKMDDVSNLTIEMVKEGGQVLVFCNSRRSAVSVAESLPNKIKLASKPEDLPLYKKLQEDFKKEAEDSLEVSKKIYKCLRGGVAFHHAGLSRSQLDFIVKNFNNHAIKVICCTPTLAAGVNTPARRVIIKTLYRYTSDKGSVLIPIMEYKQMAGRAGRPQFDPYGEVVILGSNPDKLTENAITYINGESEDIYSKLSDEDRLQSHILSLIVSKNANTKDLIINFLKNTFYYYQLKHGTYILDEDSEYSFRFPNNTFKRRTKKKKIAANFGKRKDPLNIDNSENSFISAQDYLKSHKTHEKPKSSEEENTFKAEKELNTRIQKIITFFLEKDLIITQKNEKNVFVPTKFGKITSQSYVSPKDAVLIREDIIYALVLLQNKELELNTISWLHLITKPSGFHKLFLRKSDYTPINSFIEDFADNLIMEEIYTYGQKDYSDFAQEIKLTMILRDWISEIPEPDIVEHFNIGSGDLRRIINNAQWFLRTAAQISRLDADASVTKEFSDINLRVSHGIKHSLIPLVKLKGIGRIRARKLYNSGYTTIKLIKSAPLEKLAVVPLIGEKLARSIHEQILNPNAKPKSIIKRTPKKKIIKKKTNENEEDDSNQNPKKSLDKFL</sequence>
<dbReference type="GeneID" id="41329970"/>
<dbReference type="InterPro" id="IPR050474">
    <property type="entry name" value="Hel308_SKI2-like"/>
</dbReference>
<dbReference type="AlphaFoldDB" id="A0A5B9DAM7"/>
<evidence type="ECO:0000256" key="3">
    <source>
        <dbReference type="ARBA" id="ARBA00022801"/>
    </source>
</evidence>
<keyword evidence="7 10" id="KW-0234">DNA repair</keyword>
<evidence type="ECO:0000256" key="4">
    <source>
        <dbReference type="ARBA" id="ARBA00022806"/>
    </source>
</evidence>
<dbReference type="Pfam" id="PF14520">
    <property type="entry name" value="HHH_5"/>
    <property type="match status" value="1"/>
</dbReference>
<dbReference type="PROSITE" id="PS51194">
    <property type="entry name" value="HELICASE_CTER"/>
    <property type="match status" value="1"/>
</dbReference>
<dbReference type="RefSeq" id="WP_147663031.1">
    <property type="nucleotide sequence ID" value="NZ_CP042905.2"/>
</dbReference>
<evidence type="ECO:0000256" key="2">
    <source>
        <dbReference type="ARBA" id="ARBA00022763"/>
    </source>
</evidence>
<dbReference type="GO" id="GO:0043138">
    <property type="term" value="F:3'-5' DNA helicase activity"/>
    <property type="evidence" value="ECO:0007669"/>
    <property type="project" value="UniProtKB-UniRule"/>
</dbReference>
<comment type="function">
    <text evidence="10">DNA-dependent ATPase and 3'-5' DNA helicase that may be involved in repair of stalled replication forks.</text>
</comment>
<proteinExistence type="inferred from homology"/>
<comment type="catalytic activity">
    <reaction evidence="9 10">
        <text>Couples ATP hydrolysis with the unwinding of duplex DNA by translocating in the 3'-5' direction.</text>
        <dbReference type="EC" id="5.6.2.4"/>
    </reaction>
</comment>
<dbReference type="InterPro" id="IPR036388">
    <property type="entry name" value="WH-like_DNA-bd_sf"/>
</dbReference>
<dbReference type="SUPFAM" id="SSF52540">
    <property type="entry name" value="P-loop containing nucleoside triphosphate hydrolases"/>
    <property type="match status" value="1"/>
</dbReference>
<dbReference type="SMART" id="SM00487">
    <property type="entry name" value="DEXDc"/>
    <property type="match status" value="1"/>
</dbReference>
<evidence type="ECO:0000256" key="11">
    <source>
        <dbReference type="SAM" id="MobiDB-lite"/>
    </source>
</evidence>
<dbReference type="GO" id="GO:0006281">
    <property type="term" value="P:DNA repair"/>
    <property type="evidence" value="ECO:0007669"/>
    <property type="project" value="UniProtKB-UniRule"/>
</dbReference>
<evidence type="ECO:0000256" key="8">
    <source>
        <dbReference type="ARBA" id="ARBA00023235"/>
    </source>
</evidence>